<proteinExistence type="predicted"/>
<organism evidence="1 2">
    <name type="scientific">Pleurodeles waltl</name>
    <name type="common">Iberian ribbed newt</name>
    <dbReference type="NCBI Taxonomy" id="8319"/>
    <lineage>
        <taxon>Eukaryota</taxon>
        <taxon>Metazoa</taxon>
        <taxon>Chordata</taxon>
        <taxon>Craniata</taxon>
        <taxon>Vertebrata</taxon>
        <taxon>Euteleostomi</taxon>
        <taxon>Amphibia</taxon>
        <taxon>Batrachia</taxon>
        <taxon>Caudata</taxon>
        <taxon>Salamandroidea</taxon>
        <taxon>Salamandridae</taxon>
        <taxon>Pleurodelinae</taxon>
        <taxon>Pleurodeles</taxon>
    </lineage>
</organism>
<evidence type="ECO:0000313" key="1">
    <source>
        <dbReference type="EMBL" id="KAJ1141005.1"/>
    </source>
</evidence>
<name>A0AAV7QRK3_PLEWA</name>
<reference evidence="1" key="1">
    <citation type="journal article" date="2022" name="bioRxiv">
        <title>Sequencing and chromosome-scale assembly of the giantPleurodeles waltlgenome.</title>
        <authorList>
            <person name="Brown T."/>
            <person name="Elewa A."/>
            <person name="Iarovenko S."/>
            <person name="Subramanian E."/>
            <person name="Araus A.J."/>
            <person name="Petzold A."/>
            <person name="Susuki M."/>
            <person name="Suzuki K.-i.T."/>
            <person name="Hayashi T."/>
            <person name="Toyoda A."/>
            <person name="Oliveira C."/>
            <person name="Osipova E."/>
            <person name="Leigh N.D."/>
            <person name="Simon A."/>
            <person name="Yun M.H."/>
        </authorList>
    </citation>
    <scope>NUCLEOTIDE SEQUENCE</scope>
    <source>
        <strain evidence="1">20211129_DDA</strain>
        <tissue evidence="1">Liver</tissue>
    </source>
</reference>
<gene>
    <name evidence="1" type="ORF">NDU88_007342</name>
</gene>
<dbReference type="AlphaFoldDB" id="A0AAV7QRK3"/>
<protein>
    <submittedName>
        <fullName evidence="1">Uncharacterized protein</fullName>
    </submittedName>
</protein>
<accession>A0AAV7QRK3</accession>
<dbReference type="Proteomes" id="UP001066276">
    <property type="component" value="Chromosome 6"/>
</dbReference>
<sequence>MEQIEEKLLDHEEEVQQVERGHQRAVQADGTLEIPQVVNKKVVQSDRPVGRRHQELVAGNVSRGEEYGTKPIKVGCSKVGLDGVEKISGKHLDSQTVVGHGKEGIDASILRLAKKYNNCERITILEIDTWALSDKRSKLQKATQIRKDRTDGVVPLFGIEQKLVIG</sequence>
<evidence type="ECO:0000313" key="2">
    <source>
        <dbReference type="Proteomes" id="UP001066276"/>
    </source>
</evidence>
<comment type="caution">
    <text evidence="1">The sequence shown here is derived from an EMBL/GenBank/DDBJ whole genome shotgun (WGS) entry which is preliminary data.</text>
</comment>
<keyword evidence="2" id="KW-1185">Reference proteome</keyword>
<dbReference type="EMBL" id="JANPWB010000010">
    <property type="protein sequence ID" value="KAJ1141005.1"/>
    <property type="molecule type" value="Genomic_DNA"/>
</dbReference>